<organism evidence="2 3">
    <name type="scientific">Romeriopsis navalis LEGE 11480</name>
    <dbReference type="NCBI Taxonomy" id="2777977"/>
    <lineage>
        <taxon>Bacteria</taxon>
        <taxon>Bacillati</taxon>
        <taxon>Cyanobacteriota</taxon>
        <taxon>Cyanophyceae</taxon>
        <taxon>Leptolyngbyales</taxon>
        <taxon>Leptolyngbyaceae</taxon>
        <taxon>Romeriopsis</taxon>
        <taxon>Romeriopsis navalis</taxon>
    </lineage>
</organism>
<protein>
    <submittedName>
        <fullName evidence="2">Uncharacterized protein</fullName>
    </submittedName>
</protein>
<gene>
    <name evidence="2" type="ORF">IQ266_00900</name>
</gene>
<name>A0A928VIC9_9CYAN</name>
<keyword evidence="1" id="KW-0812">Transmembrane</keyword>
<evidence type="ECO:0000256" key="1">
    <source>
        <dbReference type="SAM" id="Phobius"/>
    </source>
</evidence>
<proteinExistence type="predicted"/>
<feature type="transmembrane region" description="Helical" evidence="1">
    <location>
        <begin position="178"/>
        <end position="199"/>
    </location>
</feature>
<keyword evidence="1" id="KW-0472">Membrane</keyword>
<reference evidence="2" key="1">
    <citation type="submission" date="2020-10" db="EMBL/GenBank/DDBJ databases">
        <authorList>
            <person name="Castelo-Branco R."/>
            <person name="Eusebio N."/>
            <person name="Adriana R."/>
            <person name="Vieira A."/>
            <person name="Brugerolle De Fraissinette N."/>
            <person name="Rezende De Castro R."/>
            <person name="Schneider M.P."/>
            <person name="Vasconcelos V."/>
            <person name="Leao P.N."/>
        </authorList>
    </citation>
    <scope>NUCLEOTIDE SEQUENCE</scope>
    <source>
        <strain evidence="2">LEGE 11480</strain>
    </source>
</reference>
<feature type="transmembrane region" description="Helical" evidence="1">
    <location>
        <begin position="26"/>
        <end position="45"/>
    </location>
</feature>
<evidence type="ECO:0000313" key="2">
    <source>
        <dbReference type="EMBL" id="MBE9028313.1"/>
    </source>
</evidence>
<keyword evidence="3" id="KW-1185">Reference proteome</keyword>
<feature type="transmembrane region" description="Helical" evidence="1">
    <location>
        <begin position="151"/>
        <end position="172"/>
    </location>
</feature>
<feature type="transmembrane region" description="Helical" evidence="1">
    <location>
        <begin position="119"/>
        <end position="139"/>
    </location>
</feature>
<feature type="transmembrane region" description="Helical" evidence="1">
    <location>
        <begin position="89"/>
        <end position="107"/>
    </location>
</feature>
<evidence type="ECO:0000313" key="3">
    <source>
        <dbReference type="Proteomes" id="UP000625316"/>
    </source>
</evidence>
<accession>A0A928VIC9</accession>
<dbReference type="Proteomes" id="UP000625316">
    <property type="component" value="Unassembled WGS sequence"/>
</dbReference>
<sequence length="206" mass="21918">MPSSTQRRQRFPRSYFSQPLTRSGRFLLMAGAMLLTGDTIGRLIYAALGQAPSSSAWNYSLTLYIFLCISATSAIVAPRVSPHRGLIQAAIAEAIAHSITLAIIGFYHIGNLSGRQPQWAVFGAIGGAIIGGILSLTTAQQPHSWQNLGLASLRTTATYGAAFSSGTIGLMSLSVGQLWGSGFLGLCALYLVGTGNLLIRLVRQFR</sequence>
<dbReference type="AlphaFoldDB" id="A0A928VIC9"/>
<feature type="transmembrane region" description="Helical" evidence="1">
    <location>
        <begin position="57"/>
        <end position="77"/>
    </location>
</feature>
<dbReference type="InterPro" id="IPR036259">
    <property type="entry name" value="MFS_trans_sf"/>
</dbReference>
<dbReference type="EMBL" id="JADEXQ010000002">
    <property type="protein sequence ID" value="MBE9028313.1"/>
    <property type="molecule type" value="Genomic_DNA"/>
</dbReference>
<comment type="caution">
    <text evidence="2">The sequence shown here is derived from an EMBL/GenBank/DDBJ whole genome shotgun (WGS) entry which is preliminary data.</text>
</comment>
<keyword evidence="1" id="KW-1133">Transmembrane helix</keyword>
<dbReference type="SUPFAM" id="SSF103473">
    <property type="entry name" value="MFS general substrate transporter"/>
    <property type="match status" value="1"/>
</dbReference>
<dbReference type="RefSeq" id="WP_264323134.1">
    <property type="nucleotide sequence ID" value="NZ_JADEXQ010000002.1"/>
</dbReference>